<sequence>MCSFSMLHLIPPLSRAAVLRRHFGIGLALFLSMIKVEQDALIYTEGAENNAENQPQNGVSNNEPGEPTAHNEQPVEHTTQNRLKLEVENYVRMYNAQITSVITAKELLTIAAKVATEIRVAIPELSYEHVLDVVSRTFQERAESVRHQQSHNVSNEEEPIAEIGQDEANHLIYDLASDHGSNIGELPLQHAHCEPNDALSPVIFEPRPDDLLKVSGRAACTMFLKKAGNYPTFYRAQMSPNLPFNAISRSAQTDFKSIVNRTDTEQLPMHFAGISGAMFGLSRRASRMEFTCVTSNIYLSQRFASPVTEEDINKDTSGSEKAKSSPQFVVPRTKKERDVLGAKVQDTLAHFMQFYPDVYEIQLDKTSPLRLVREIENWNGVLVDVASVHENVPEQFIFDSWKTLRSRYFRNTCASRFKGKIGYLEQLKTGSAAQDITPVTRSTRRGQLNPQPEARPQPAPQKNAPNNISRRAPKQYKRLPHKEKLVFKYGQAALDTMLAEIGKRRRFYSIYVHGCTLLQEVTNVAGAEWREIMNVMESKYPGVSERCAFTAWRSVRSKYHTEQCPKRLKGKLTFLDKLPVQLQQRRTRVSQQSHRSFTMRQKRRRTPFQEPEPNHDELERARYDHTLPFLSPDPQPGSSRDHLETPANSALAHLVEPELFQDEDVPPTDSAQLYQHPAAPYSINMGAFPHPHVVGHYYWPYAHYWSAPPAPYGWPQLSVAPHVPNFENYECIKCLNCDRCFIENSKKEAVNVLLKIKNHATEEEFLALSAKIQEHLDGFQERERERRIERAQKNTVILTP</sequence>
<evidence type="ECO:0000256" key="1">
    <source>
        <dbReference type="SAM" id="MobiDB-lite"/>
    </source>
</evidence>
<proteinExistence type="predicted"/>
<feature type="region of interest" description="Disordered" evidence="1">
    <location>
        <begin position="583"/>
        <end position="616"/>
    </location>
</feature>
<feature type="chain" id="PRO_5020296749" description="MADF domain-containing protein" evidence="2">
    <location>
        <begin position="17"/>
        <end position="800"/>
    </location>
</feature>
<evidence type="ECO:0000313" key="4">
    <source>
        <dbReference type="Proteomes" id="UP000298663"/>
    </source>
</evidence>
<dbReference type="AlphaFoldDB" id="A0A4U8V1R4"/>
<organism evidence="3 4">
    <name type="scientific">Steinernema carpocapsae</name>
    <name type="common">Entomopathogenic nematode</name>
    <dbReference type="NCBI Taxonomy" id="34508"/>
    <lineage>
        <taxon>Eukaryota</taxon>
        <taxon>Metazoa</taxon>
        <taxon>Ecdysozoa</taxon>
        <taxon>Nematoda</taxon>
        <taxon>Chromadorea</taxon>
        <taxon>Rhabditida</taxon>
        <taxon>Tylenchina</taxon>
        <taxon>Panagrolaimomorpha</taxon>
        <taxon>Strongyloidoidea</taxon>
        <taxon>Steinernematidae</taxon>
        <taxon>Steinernema</taxon>
    </lineage>
</organism>
<feature type="compositionally biased region" description="Polar residues" evidence="1">
    <location>
        <begin position="583"/>
        <end position="599"/>
    </location>
</feature>
<evidence type="ECO:0000313" key="3">
    <source>
        <dbReference type="EMBL" id="TMS39249.1"/>
    </source>
</evidence>
<evidence type="ECO:0000256" key="2">
    <source>
        <dbReference type="SAM" id="SignalP"/>
    </source>
</evidence>
<comment type="caution">
    <text evidence="3">The sequence shown here is derived from an EMBL/GenBank/DDBJ whole genome shotgun (WGS) entry which is preliminary data.</text>
</comment>
<name>A0A4U8V1R4_STECR</name>
<dbReference type="EMBL" id="AZBU02000001">
    <property type="protein sequence ID" value="TMS39249.1"/>
    <property type="molecule type" value="Genomic_DNA"/>
</dbReference>
<feature type="region of interest" description="Disordered" evidence="1">
    <location>
        <begin position="434"/>
        <end position="475"/>
    </location>
</feature>
<dbReference type="EMBL" id="CM016762">
    <property type="protein sequence ID" value="TMS39249.1"/>
    <property type="molecule type" value="Genomic_DNA"/>
</dbReference>
<feature type="signal peptide" evidence="2">
    <location>
        <begin position="1"/>
        <end position="16"/>
    </location>
</feature>
<feature type="compositionally biased region" description="Polar residues" evidence="1">
    <location>
        <begin position="434"/>
        <end position="449"/>
    </location>
</feature>
<evidence type="ECO:0008006" key="5">
    <source>
        <dbReference type="Google" id="ProtNLM"/>
    </source>
</evidence>
<keyword evidence="4" id="KW-1185">Reference proteome</keyword>
<dbReference type="Proteomes" id="UP000298663">
    <property type="component" value="Chromosome X"/>
</dbReference>
<accession>A0A4U8V1R4</accession>
<keyword evidence="2" id="KW-0732">Signal</keyword>
<feature type="compositionally biased region" description="Polar residues" evidence="1">
    <location>
        <begin position="50"/>
        <end position="63"/>
    </location>
</feature>
<protein>
    <recommendedName>
        <fullName evidence="5">MADF domain-containing protein</fullName>
    </recommendedName>
</protein>
<feature type="region of interest" description="Disordered" evidence="1">
    <location>
        <begin position="49"/>
        <end position="81"/>
    </location>
</feature>
<reference evidence="3 4" key="1">
    <citation type="journal article" date="2015" name="Genome Biol.">
        <title>Comparative genomics of Steinernema reveals deeply conserved gene regulatory networks.</title>
        <authorList>
            <person name="Dillman A.R."/>
            <person name="Macchietto M."/>
            <person name="Porter C.F."/>
            <person name="Rogers A."/>
            <person name="Williams B."/>
            <person name="Antoshechkin I."/>
            <person name="Lee M.M."/>
            <person name="Goodwin Z."/>
            <person name="Lu X."/>
            <person name="Lewis E.E."/>
            <person name="Goodrich-Blair H."/>
            <person name="Stock S.P."/>
            <person name="Adams B.J."/>
            <person name="Sternberg P.W."/>
            <person name="Mortazavi A."/>
        </authorList>
    </citation>
    <scope>NUCLEOTIDE SEQUENCE [LARGE SCALE GENOMIC DNA]</scope>
    <source>
        <strain evidence="3 4">ALL</strain>
    </source>
</reference>
<gene>
    <name evidence="3" type="ORF">L596_005804</name>
</gene>
<reference evidence="3 4" key="2">
    <citation type="journal article" date="2019" name="G3 (Bethesda)">
        <title>Hybrid Assembly of the Genome of the Entomopathogenic Nematode Steinernema carpocapsae Identifies the X-Chromosome.</title>
        <authorList>
            <person name="Serra L."/>
            <person name="Macchietto M."/>
            <person name="Macias-Munoz A."/>
            <person name="McGill C.J."/>
            <person name="Rodriguez I.M."/>
            <person name="Rodriguez B."/>
            <person name="Murad R."/>
            <person name="Mortazavi A."/>
        </authorList>
    </citation>
    <scope>NUCLEOTIDE SEQUENCE [LARGE SCALE GENOMIC DNA]</scope>
    <source>
        <strain evidence="3 4">ALL</strain>
    </source>
</reference>